<keyword evidence="2" id="KW-1185">Reference proteome</keyword>
<dbReference type="EMBL" id="FOHV01000014">
    <property type="protein sequence ID" value="SET28158.1"/>
    <property type="molecule type" value="Genomic_DNA"/>
</dbReference>
<dbReference type="STRING" id="1123402.SAMN02583745_01882"/>
<organism evidence="1 2">
    <name type="scientific">Thorsellia anophelis DSM 18579</name>
    <dbReference type="NCBI Taxonomy" id="1123402"/>
    <lineage>
        <taxon>Bacteria</taxon>
        <taxon>Pseudomonadati</taxon>
        <taxon>Pseudomonadota</taxon>
        <taxon>Gammaproteobacteria</taxon>
        <taxon>Enterobacterales</taxon>
        <taxon>Thorselliaceae</taxon>
        <taxon>Thorsellia</taxon>
    </lineage>
</organism>
<dbReference type="RefSeq" id="WP_093320156.1">
    <property type="nucleotide sequence ID" value="NZ_FOHV01000014.1"/>
</dbReference>
<dbReference type="OrthoDB" id="8612233at2"/>
<dbReference type="InterPro" id="IPR014859">
    <property type="entry name" value="Phage_TAC_4"/>
</dbReference>
<gene>
    <name evidence="1" type="ORF">SAMN02583745_01882</name>
</gene>
<evidence type="ECO:0000313" key="1">
    <source>
        <dbReference type="EMBL" id="SET28158.1"/>
    </source>
</evidence>
<proteinExistence type="predicted"/>
<dbReference type="Proteomes" id="UP000242642">
    <property type="component" value="Unassembled WGS sequence"/>
</dbReference>
<name>A0A1I0D7D4_9GAMM</name>
<protein>
    <submittedName>
        <fullName evidence="1">Phage tail assembly chaperone</fullName>
    </submittedName>
</protein>
<reference evidence="2" key="1">
    <citation type="submission" date="2016-10" db="EMBL/GenBank/DDBJ databases">
        <authorList>
            <person name="Varghese N."/>
            <person name="Submissions S."/>
        </authorList>
    </citation>
    <scope>NUCLEOTIDE SEQUENCE [LARGE SCALE GENOMIC DNA]</scope>
    <source>
        <strain evidence="2">DSM 18579</strain>
    </source>
</reference>
<dbReference type="AlphaFoldDB" id="A0A1I0D7D4"/>
<evidence type="ECO:0000313" key="2">
    <source>
        <dbReference type="Proteomes" id="UP000242642"/>
    </source>
</evidence>
<sequence length="105" mass="12237">MAKITLNPNPTFKLKVKIPVPGKGNADIEFTFKHHPREKLIELMQIEDDQDVHDAEYLSRFVSDWDLEDKFNEDNFKILLDNYPRSAHAIISAYSEEMTGSREKN</sequence>
<dbReference type="Pfam" id="PF08748">
    <property type="entry name" value="Phage_TAC_4"/>
    <property type="match status" value="1"/>
</dbReference>
<accession>A0A1I0D7D4</accession>